<evidence type="ECO:0000313" key="1">
    <source>
        <dbReference type="EMBL" id="KAK3691786.1"/>
    </source>
</evidence>
<dbReference type="EMBL" id="JAUTXU010000257">
    <property type="protein sequence ID" value="KAK3691786.1"/>
    <property type="molecule type" value="Genomic_DNA"/>
</dbReference>
<keyword evidence="2" id="KW-1185">Reference proteome</keyword>
<reference evidence="1" key="1">
    <citation type="submission" date="2023-07" db="EMBL/GenBank/DDBJ databases">
        <title>Black Yeasts Isolated from many extreme environments.</title>
        <authorList>
            <person name="Coleine C."/>
            <person name="Stajich J.E."/>
            <person name="Selbmann L."/>
        </authorList>
    </citation>
    <scope>NUCLEOTIDE SEQUENCE</scope>
    <source>
        <strain evidence="1">CCFEE 5714</strain>
    </source>
</reference>
<name>A0ACC3MIS5_9PEZI</name>
<comment type="caution">
    <text evidence="1">The sequence shown here is derived from an EMBL/GenBank/DDBJ whole genome shotgun (WGS) entry which is preliminary data.</text>
</comment>
<sequence>MFSSHHGALHITVLLNLSFSPSRNAKPSLNTLSAKIIISDDINALKRISVSDDIDMPLPPPRHPHGGDSYRPGDGYPPYRSNNSRWPGAQVGPPRPPTSDHRNEWSAPNGGYVDVNDAYRSAPRHPQYPQWNEQPVFQGPSVGMGLNSYRSNNFRSNHNQYPPSTPYRQGSRHDSGPTRAPGYRNRHPLQESHLPDGRRARDRSRSPSLRENRDLAAYRDRNGGRPQQAPEVRYPFAPEFADVFLDADIAAGRREGLNDRPPPYQSAEYTQQAVEGLAFPTANGEYIDQFIEFLRTNKIKPEDINGRKFRGMSQEDLVKIRRNWNPIGAQVDGGLYEYRYPKERFGSNIQQLIEDAVPGTIARFAAFDSLGDDYIGVEDPNRINSMHGSALGKDRPFMIKTAKVINNGTEIEAEVMLGTSFGNSGRGEPPFETRGEYFHLVSRNALKEPFDHGLPRIRFNGSADSLPKKDTFVRFTHSVLVCLKGKPFKKEGEVMLEDWTDLADLMSLSKTHDLRTRGERLVVQRESEREKAKARGRVGMLRAPEAGQGDEGSGSSEVEEKDEQNGNSGKEDGELSEEGAEDADADA</sequence>
<dbReference type="Proteomes" id="UP001281147">
    <property type="component" value="Unassembled WGS sequence"/>
</dbReference>
<organism evidence="1 2">
    <name type="scientific">Vermiconidia calcicola</name>
    <dbReference type="NCBI Taxonomy" id="1690605"/>
    <lineage>
        <taxon>Eukaryota</taxon>
        <taxon>Fungi</taxon>
        <taxon>Dikarya</taxon>
        <taxon>Ascomycota</taxon>
        <taxon>Pezizomycotina</taxon>
        <taxon>Dothideomycetes</taxon>
        <taxon>Dothideomycetidae</taxon>
        <taxon>Mycosphaerellales</taxon>
        <taxon>Extremaceae</taxon>
        <taxon>Vermiconidia</taxon>
    </lineage>
</organism>
<proteinExistence type="predicted"/>
<accession>A0ACC3MIS5</accession>
<evidence type="ECO:0000313" key="2">
    <source>
        <dbReference type="Proteomes" id="UP001281147"/>
    </source>
</evidence>
<gene>
    <name evidence="1" type="ORF">LTR37_018444</name>
</gene>
<protein>
    <submittedName>
        <fullName evidence="1">Uncharacterized protein</fullName>
    </submittedName>
</protein>